<evidence type="ECO:0000313" key="2">
    <source>
        <dbReference type="Proteomes" id="UP001164761"/>
    </source>
</evidence>
<evidence type="ECO:0000313" key="1">
    <source>
        <dbReference type="EMBL" id="WAH41128.1"/>
    </source>
</evidence>
<dbReference type="RefSeq" id="WP_268005027.1">
    <property type="nucleotide sequence ID" value="NZ_BSUT01000001.1"/>
</dbReference>
<organism evidence="1 2">
    <name type="scientific">Alicyclobacillus fastidiosus</name>
    <dbReference type="NCBI Taxonomy" id="392011"/>
    <lineage>
        <taxon>Bacteria</taxon>
        <taxon>Bacillati</taxon>
        <taxon>Bacillota</taxon>
        <taxon>Bacilli</taxon>
        <taxon>Bacillales</taxon>
        <taxon>Alicyclobacillaceae</taxon>
        <taxon>Alicyclobacillus</taxon>
    </lineage>
</organism>
<reference evidence="1" key="1">
    <citation type="submission" date="2022-08" db="EMBL/GenBank/DDBJ databases">
        <title>Alicyclobacillus fastidiosus DSM 17978, complete genome.</title>
        <authorList>
            <person name="Wang Q."/>
            <person name="Cai R."/>
            <person name="Wang Z."/>
        </authorList>
    </citation>
    <scope>NUCLEOTIDE SEQUENCE</scope>
    <source>
        <strain evidence="1">DSM 17978</strain>
    </source>
</reference>
<sequence length="87" mass="9160">MRRNGTGFRGGVGGVADSELDIMGVRQTIPLNLGSPAKASEIHVLLQVARQAPVCIEYPMRFDARALSREIIALKAVGSGGVVRASV</sequence>
<name>A0ABY6ZE92_9BACL</name>
<protein>
    <submittedName>
        <fullName evidence="1">Uncharacterized protein</fullName>
    </submittedName>
</protein>
<dbReference type="Proteomes" id="UP001164761">
    <property type="component" value="Chromosome"/>
</dbReference>
<dbReference type="EMBL" id="CP104067">
    <property type="protein sequence ID" value="WAH41128.1"/>
    <property type="molecule type" value="Genomic_DNA"/>
</dbReference>
<proteinExistence type="predicted"/>
<keyword evidence="2" id="KW-1185">Reference proteome</keyword>
<gene>
    <name evidence="1" type="ORF">NZD89_23125</name>
</gene>
<accession>A0ABY6ZE92</accession>